<dbReference type="NCBIfam" id="TIGR04183">
    <property type="entry name" value="Por_Secre_tail"/>
    <property type="match status" value="1"/>
</dbReference>
<evidence type="ECO:0000259" key="5">
    <source>
        <dbReference type="Pfam" id="PF18962"/>
    </source>
</evidence>
<dbReference type="Pfam" id="PF16116">
    <property type="entry name" value="DUF4832"/>
    <property type="match status" value="1"/>
</dbReference>
<evidence type="ECO:0000256" key="2">
    <source>
        <dbReference type="SAM" id="SignalP"/>
    </source>
</evidence>
<gene>
    <name evidence="6" type="ORF">ACFQ1O_00140</name>
</gene>
<evidence type="ECO:0000259" key="4">
    <source>
        <dbReference type="Pfam" id="PF16173"/>
    </source>
</evidence>
<organism evidence="6 7">
    <name type="scientific">Pseudofulvibacter geojedonensis</name>
    <dbReference type="NCBI Taxonomy" id="1123758"/>
    <lineage>
        <taxon>Bacteria</taxon>
        <taxon>Pseudomonadati</taxon>
        <taxon>Bacteroidota</taxon>
        <taxon>Flavobacteriia</taxon>
        <taxon>Flavobacteriales</taxon>
        <taxon>Flavobacteriaceae</taxon>
        <taxon>Pseudofulvibacter</taxon>
    </lineage>
</organism>
<comment type="caution">
    <text evidence="6">The sequence shown here is derived from an EMBL/GenBank/DDBJ whole genome shotgun (WGS) entry which is preliminary data.</text>
</comment>
<evidence type="ECO:0000259" key="3">
    <source>
        <dbReference type="Pfam" id="PF16116"/>
    </source>
</evidence>
<reference evidence="7" key="1">
    <citation type="journal article" date="2019" name="Int. J. Syst. Evol. Microbiol.">
        <title>The Global Catalogue of Microorganisms (GCM) 10K type strain sequencing project: providing services to taxonomists for standard genome sequencing and annotation.</title>
        <authorList>
            <consortium name="The Broad Institute Genomics Platform"/>
            <consortium name="The Broad Institute Genome Sequencing Center for Infectious Disease"/>
            <person name="Wu L."/>
            <person name="Ma J."/>
        </authorList>
    </citation>
    <scope>NUCLEOTIDE SEQUENCE [LARGE SCALE GENOMIC DNA]</scope>
    <source>
        <strain evidence="7">CCUG 62114</strain>
    </source>
</reference>
<dbReference type="InterPro" id="IPR026444">
    <property type="entry name" value="Secre_tail"/>
</dbReference>
<feature type="chain" id="PRO_5045182352" evidence="2">
    <location>
        <begin position="22"/>
        <end position="534"/>
    </location>
</feature>
<dbReference type="Proteomes" id="UP001596997">
    <property type="component" value="Unassembled WGS sequence"/>
</dbReference>
<name>A0ABW3HYI8_9FLAO</name>
<feature type="domain" description="DUF4874" evidence="4">
    <location>
        <begin position="33"/>
        <end position="199"/>
    </location>
</feature>
<protein>
    <submittedName>
        <fullName evidence="6">DUF4832 domain-containing protein</fullName>
    </submittedName>
</protein>
<dbReference type="Pfam" id="PF18962">
    <property type="entry name" value="Por_Secre_tail"/>
    <property type="match status" value="1"/>
</dbReference>
<sequence>MKKILLLLLFVWSTGITQNNAITYSESNLEIANPERGIYHYTEAQSNNYVSLNQNQLENWRTNDNITMIIRIFYLKDFINSPISQSYLNKMQADFNVLRNAGLKAVIKFAYTENTSGAYDASKEQILSHLNQLSPILQSNSDVIAVMQAGFIGVWGEWYYTNHFGMPPNTNDYENRKDIVEAILGILPSDRMIQIRTPKLKQNMYNTNAITDAEGFNNSNKSRIGHHNDCFLASNDDYGTYVNISTEYPYLNQETKYTPMGGETCNNNSRSNCSNALTEMELFHWSYLNSDYHPDVLNEFNSGGCYSEIKNRLGYRFSLKNGVFPQNVSTDLNVYIEVENKGFATLYNPRTAFLVLRNTNNNDEFKIALNSDTRQWEPNTVTDINETLVLPNDIYDGEYELFLHLPDSRSSLANNPAYAIQLANTNTWESNTGYNKLNTTINVNNQALGITDNSIIEYTIHPVPANDKLIIELENINKYNIEIYNALGQKVIAQKNNTSQNKAVLQTSSLSNGIYILRITDGNSKLTKKIVINH</sequence>
<dbReference type="InterPro" id="IPR032379">
    <property type="entry name" value="DUF4874"/>
</dbReference>
<keyword evidence="7" id="KW-1185">Reference proteome</keyword>
<feature type="domain" description="Secretion system C-terminal sorting" evidence="5">
    <location>
        <begin position="460"/>
        <end position="532"/>
    </location>
</feature>
<proteinExistence type="predicted"/>
<feature type="signal peptide" evidence="2">
    <location>
        <begin position="1"/>
        <end position="21"/>
    </location>
</feature>
<dbReference type="EMBL" id="JBHTJM010000001">
    <property type="protein sequence ID" value="MFD0962407.1"/>
    <property type="molecule type" value="Genomic_DNA"/>
</dbReference>
<accession>A0ABW3HYI8</accession>
<dbReference type="InterPro" id="IPR032267">
    <property type="entry name" value="DUF4832"/>
</dbReference>
<dbReference type="RefSeq" id="WP_377712042.1">
    <property type="nucleotide sequence ID" value="NZ_JBHTJM010000001.1"/>
</dbReference>
<evidence type="ECO:0000313" key="7">
    <source>
        <dbReference type="Proteomes" id="UP001596997"/>
    </source>
</evidence>
<evidence type="ECO:0000256" key="1">
    <source>
        <dbReference type="ARBA" id="ARBA00022729"/>
    </source>
</evidence>
<feature type="domain" description="DUF4832" evidence="3">
    <location>
        <begin position="223"/>
        <end position="424"/>
    </location>
</feature>
<evidence type="ECO:0000313" key="6">
    <source>
        <dbReference type="EMBL" id="MFD0962407.1"/>
    </source>
</evidence>
<keyword evidence="1 2" id="KW-0732">Signal</keyword>
<dbReference type="Pfam" id="PF16173">
    <property type="entry name" value="DUF4874"/>
    <property type="match status" value="1"/>
</dbReference>